<dbReference type="CDD" id="cd07012">
    <property type="entry name" value="PBP2_Bug_TTT"/>
    <property type="match status" value="1"/>
</dbReference>
<dbReference type="EMBL" id="NJIH01000003">
    <property type="protein sequence ID" value="OWT63809.1"/>
    <property type="molecule type" value="Genomic_DNA"/>
</dbReference>
<feature type="signal peptide" evidence="2">
    <location>
        <begin position="1"/>
        <end position="27"/>
    </location>
</feature>
<dbReference type="Gene3D" id="3.40.190.10">
    <property type="entry name" value="Periplasmic binding protein-like II"/>
    <property type="match status" value="1"/>
</dbReference>
<organism evidence="3 4">
    <name type="scientific">Candidimonas nitroreducens</name>
    <dbReference type="NCBI Taxonomy" id="683354"/>
    <lineage>
        <taxon>Bacteria</taxon>
        <taxon>Pseudomonadati</taxon>
        <taxon>Pseudomonadota</taxon>
        <taxon>Betaproteobacteria</taxon>
        <taxon>Burkholderiales</taxon>
        <taxon>Alcaligenaceae</taxon>
        <taxon>Candidimonas</taxon>
    </lineage>
</organism>
<proteinExistence type="inferred from homology"/>
<sequence length="328" mass="34319">MMISLRNFAAAAAVLACGLTAVPAAQAAPAYPSQPIRLVVPFPPGGGTDTMARFLGTALSQKFGWDIVVENRPGAGGTVGMGVLARAEPNGYTMALGQTSNLSINPYLYKRISYNVAKDFASVSSVASQPMVLVVRADHPYKSVAELIKYAKANPGKLTIGNAGTGTVGDITGRYFAKEAGLEVLHVPYKGASPAMTDLLGGRVDAFFASAPAALPQLKNSKVRMLAITTLKSIPQFPGVPPLADTLPGFEAASRTGILVPAGTPRAVIDTLNSHINEALKDETLRKKIMDEGNVVLGGSVQDFTDTIAKDSAKWSAIIKDGHLTINN</sequence>
<gene>
    <name evidence="3" type="ORF">CEY11_05735</name>
</gene>
<dbReference type="InterPro" id="IPR042100">
    <property type="entry name" value="Bug_dom1"/>
</dbReference>
<keyword evidence="2" id="KW-0732">Signal</keyword>
<dbReference type="Gene3D" id="3.40.190.150">
    <property type="entry name" value="Bordetella uptake gene, domain 1"/>
    <property type="match status" value="1"/>
</dbReference>
<dbReference type="RefSeq" id="WP_088602388.1">
    <property type="nucleotide sequence ID" value="NZ_NJIH01000003.1"/>
</dbReference>
<dbReference type="PANTHER" id="PTHR42928:SF5">
    <property type="entry name" value="BLR1237 PROTEIN"/>
    <property type="match status" value="1"/>
</dbReference>
<dbReference type="Pfam" id="PF03401">
    <property type="entry name" value="TctC"/>
    <property type="match status" value="1"/>
</dbReference>
<dbReference type="Proteomes" id="UP000214603">
    <property type="component" value="Unassembled WGS sequence"/>
</dbReference>
<reference evidence="4" key="1">
    <citation type="submission" date="2017-06" db="EMBL/GenBank/DDBJ databases">
        <title>Herbaspirillum phytohormonus sp. nov., isolated from the root nodule of Robinia pseudoacacia in lead-zinc mine.</title>
        <authorList>
            <person name="Fan M."/>
            <person name="Lin Y."/>
        </authorList>
    </citation>
    <scope>NUCLEOTIDE SEQUENCE [LARGE SCALE GENOMIC DNA]</scope>
    <source>
        <strain evidence="4">SC-089</strain>
    </source>
</reference>
<comment type="similarity">
    <text evidence="1">Belongs to the UPF0065 (bug) family.</text>
</comment>
<accession>A0A225MYP0</accession>
<dbReference type="PIRSF" id="PIRSF017082">
    <property type="entry name" value="YflP"/>
    <property type="match status" value="1"/>
</dbReference>
<comment type="caution">
    <text evidence="3">The sequence shown here is derived from an EMBL/GenBank/DDBJ whole genome shotgun (WGS) entry which is preliminary data.</text>
</comment>
<dbReference type="OrthoDB" id="8678477at2"/>
<evidence type="ECO:0000313" key="4">
    <source>
        <dbReference type="Proteomes" id="UP000214603"/>
    </source>
</evidence>
<evidence type="ECO:0000313" key="3">
    <source>
        <dbReference type="EMBL" id="OWT63809.1"/>
    </source>
</evidence>
<feature type="chain" id="PRO_5012149466" evidence="2">
    <location>
        <begin position="28"/>
        <end position="328"/>
    </location>
</feature>
<dbReference type="SUPFAM" id="SSF53850">
    <property type="entry name" value="Periplasmic binding protein-like II"/>
    <property type="match status" value="1"/>
</dbReference>
<evidence type="ECO:0000256" key="2">
    <source>
        <dbReference type="SAM" id="SignalP"/>
    </source>
</evidence>
<protein>
    <submittedName>
        <fullName evidence="3">LacI family transcriptional regulator</fullName>
    </submittedName>
</protein>
<dbReference type="AlphaFoldDB" id="A0A225MYP0"/>
<keyword evidence="4" id="KW-1185">Reference proteome</keyword>
<dbReference type="PANTHER" id="PTHR42928">
    <property type="entry name" value="TRICARBOXYLATE-BINDING PROTEIN"/>
    <property type="match status" value="1"/>
</dbReference>
<dbReference type="PROSITE" id="PS51257">
    <property type="entry name" value="PROKAR_LIPOPROTEIN"/>
    <property type="match status" value="1"/>
</dbReference>
<evidence type="ECO:0000256" key="1">
    <source>
        <dbReference type="ARBA" id="ARBA00006987"/>
    </source>
</evidence>
<name>A0A225MYP0_9BURK</name>
<dbReference type="InterPro" id="IPR005064">
    <property type="entry name" value="BUG"/>
</dbReference>